<dbReference type="RefSeq" id="WP_194929371.1">
    <property type="nucleotide sequence ID" value="NZ_JADLZT010000001.1"/>
</dbReference>
<sequence length="373" mass="40198">MVTIDSSGRVVDMVGDPGMFADDGSDESHVVQCLLDLLEGTDGHAEVLHSVELAPGRYADIHIVSEGDLRHFVLLDASEVMQALQRSQQVGHDAALGQERERRALRHPANERIARHGAPFRFGAGLFAAIATEMRESLAVLAGHSRMLARHCEDDEIALRSVAAIQHAAVRLDALSSNGLIALGGLAAGGREPGVVNLQQLAAFLHDAFALHANGRGIGFEVQVTRSRTLVELDDVSFRQVLMNLLIHALDGMSHGELMLSLSPGTRHMEVEISAEPDGFKASHFGPLITTSEVLHSNSMGSLELAVSQQILRRMDARIELVPAAQGGYLVWFRIPVRQSENEGAADPKTVAVAVTEANREPLDSVLLELGQL</sequence>
<dbReference type="EMBL" id="JADLZT010000001">
    <property type="protein sequence ID" value="MBF6022784.1"/>
    <property type="molecule type" value="Genomic_DNA"/>
</dbReference>
<dbReference type="Gene3D" id="3.30.565.10">
    <property type="entry name" value="Histidine kinase-like ATPase, C-terminal domain"/>
    <property type="match status" value="1"/>
</dbReference>
<feature type="domain" description="Histidine kinase" evidence="1">
    <location>
        <begin position="129"/>
        <end position="339"/>
    </location>
</feature>
<reference evidence="2 3" key="1">
    <citation type="submission" date="2020-11" db="EMBL/GenBank/DDBJ databases">
        <title>Draft Genome Sequence and Secondary Metabolite Biosynthetic Potential of the Lysobacter niastensis Type strain DSM 18481.</title>
        <authorList>
            <person name="Turrini P."/>
            <person name="Artuso I."/>
            <person name="Tescari M."/>
            <person name="Lugli G.A."/>
            <person name="Frangipani E."/>
            <person name="Ventura M."/>
            <person name="Visca P."/>
        </authorList>
    </citation>
    <scope>NUCLEOTIDE SEQUENCE [LARGE SCALE GENOMIC DNA]</scope>
    <source>
        <strain evidence="2 3">DSM 18481</strain>
    </source>
</reference>
<dbReference type="PROSITE" id="PS50109">
    <property type="entry name" value="HIS_KIN"/>
    <property type="match status" value="1"/>
</dbReference>
<dbReference type="SUPFAM" id="SSF55874">
    <property type="entry name" value="ATPase domain of HSP90 chaperone/DNA topoisomerase II/histidine kinase"/>
    <property type="match status" value="1"/>
</dbReference>
<evidence type="ECO:0000313" key="3">
    <source>
        <dbReference type="Proteomes" id="UP001429984"/>
    </source>
</evidence>
<evidence type="ECO:0000313" key="2">
    <source>
        <dbReference type="EMBL" id="MBF6022784.1"/>
    </source>
</evidence>
<dbReference type="Proteomes" id="UP001429984">
    <property type="component" value="Unassembled WGS sequence"/>
</dbReference>
<keyword evidence="3" id="KW-1185">Reference proteome</keyword>
<dbReference type="InterPro" id="IPR036890">
    <property type="entry name" value="HATPase_C_sf"/>
</dbReference>
<comment type="caution">
    <text evidence="2">The sequence shown here is derived from an EMBL/GenBank/DDBJ whole genome shotgun (WGS) entry which is preliminary data.</text>
</comment>
<dbReference type="InterPro" id="IPR005467">
    <property type="entry name" value="His_kinase_dom"/>
</dbReference>
<evidence type="ECO:0000259" key="1">
    <source>
        <dbReference type="PROSITE" id="PS50109"/>
    </source>
</evidence>
<dbReference type="GO" id="GO:0016301">
    <property type="term" value="F:kinase activity"/>
    <property type="evidence" value="ECO:0007669"/>
    <property type="project" value="UniProtKB-KW"/>
</dbReference>
<accession>A0ABS0B6Z3</accession>
<name>A0ABS0B6Z3_9GAMM</name>
<keyword evidence="2" id="KW-0418">Kinase</keyword>
<protein>
    <submittedName>
        <fullName evidence="2">HAMP domain-containing histidine kinase</fullName>
    </submittedName>
</protein>
<keyword evidence="2" id="KW-0808">Transferase</keyword>
<organism evidence="2 3">
    <name type="scientific">Lysobacter niastensis</name>
    <dbReference type="NCBI Taxonomy" id="380629"/>
    <lineage>
        <taxon>Bacteria</taxon>
        <taxon>Pseudomonadati</taxon>
        <taxon>Pseudomonadota</taxon>
        <taxon>Gammaproteobacteria</taxon>
        <taxon>Lysobacterales</taxon>
        <taxon>Lysobacteraceae</taxon>
        <taxon>Lysobacter</taxon>
    </lineage>
</organism>
<proteinExistence type="predicted"/>
<gene>
    <name evidence="2" type="ORF">IU514_01960</name>
</gene>